<dbReference type="EMBL" id="PKGY01000001">
    <property type="protein sequence ID" value="PKZ23541.1"/>
    <property type="molecule type" value="Genomic_DNA"/>
</dbReference>
<dbReference type="InterPro" id="IPR004365">
    <property type="entry name" value="NA-bd_OB_tRNA"/>
</dbReference>
<dbReference type="Pfam" id="PF01336">
    <property type="entry name" value="tRNA_anti-codon"/>
    <property type="match status" value="1"/>
</dbReference>
<dbReference type="PANTHER" id="PTHR37294:SF1">
    <property type="entry name" value="3'-5' EXORIBONUCLEASE YHAM"/>
    <property type="match status" value="1"/>
</dbReference>
<dbReference type="GO" id="GO:0003676">
    <property type="term" value="F:nucleic acid binding"/>
    <property type="evidence" value="ECO:0007669"/>
    <property type="project" value="InterPro"/>
</dbReference>
<dbReference type="SMART" id="SM00471">
    <property type="entry name" value="HDc"/>
    <property type="match status" value="1"/>
</dbReference>
<evidence type="ECO:0000256" key="2">
    <source>
        <dbReference type="ARBA" id="ARBA00022839"/>
    </source>
</evidence>
<gene>
    <name evidence="4" type="ORF">AWM72_06745</name>
    <name evidence="5" type="ORF">CYJ28_03015</name>
</gene>
<dbReference type="OrthoDB" id="9778453at2"/>
<dbReference type="PANTHER" id="PTHR37294">
    <property type="entry name" value="3'-5' EXORIBONUCLEASE YHAM"/>
    <property type="match status" value="1"/>
</dbReference>
<dbReference type="InterPro" id="IPR006674">
    <property type="entry name" value="HD_domain"/>
</dbReference>
<dbReference type="CDD" id="cd00077">
    <property type="entry name" value="HDc"/>
    <property type="match status" value="1"/>
</dbReference>
<name>A0A109RF48_9LACT</name>
<reference evidence="4 6" key="1">
    <citation type="journal article" date="2016" name="Genome Announc.">
        <title>Complete Genome Sequences of Aerococcus christensenii CCUG 28831T, Aerococcus sanguinicola CCUG 43001T, Aerococcus urinae CCUG 36881T, Aerococcus urinaeequi CCUG 28094T, Aerococcus urinaehominis CCUG 42038 BT, and Aerococcus viridans CCUG 4311T.</title>
        <authorList>
            <person name="Carkaci D."/>
            <person name="Dargis R."/>
            <person name="Nielsen X.C."/>
            <person name="Skovgaard O."/>
            <person name="Fuursted K."/>
            <person name="Christensen J.J."/>
        </authorList>
    </citation>
    <scope>NUCLEOTIDE SEQUENCE [LARGE SCALE GENOMIC DNA]</scope>
    <source>
        <strain evidence="4 6">CCUG43001</strain>
    </source>
</reference>
<dbReference type="GeneID" id="92903761"/>
<dbReference type="SUPFAM" id="SSF109604">
    <property type="entry name" value="HD-domain/PDEase-like"/>
    <property type="match status" value="1"/>
</dbReference>
<evidence type="ECO:0000256" key="1">
    <source>
        <dbReference type="ARBA" id="ARBA00022801"/>
    </source>
</evidence>
<feature type="domain" description="HD/PDEase" evidence="3">
    <location>
        <begin position="157"/>
        <end position="291"/>
    </location>
</feature>
<dbReference type="FunFam" id="1.10.3210.10:FF:000008">
    <property type="entry name" value="3'-5' exoribonuclease YhaM"/>
    <property type="match status" value="1"/>
</dbReference>
<proteinExistence type="predicted"/>
<accession>A0A109RF48</accession>
<evidence type="ECO:0000313" key="7">
    <source>
        <dbReference type="Proteomes" id="UP000234239"/>
    </source>
</evidence>
<evidence type="ECO:0000313" key="5">
    <source>
        <dbReference type="EMBL" id="PKZ23541.1"/>
    </source>
</evidence>
<dbReference type="GO" id="GO:0031125">
    <property type="term" value="P:rRNA 3'-end processing"/>
    <property type="evidence" value="ECO:0007669"/>
    <property type="project" value="TreeGrafter"/>
</dbReference>
<reference evidence="6" key="2">
    <citation type="submission" date="2016-01" db="EMBL/GenBank/DDBJ databases">
        <title>Six Aerococcus type strain genome sequencing and assembly using PacBio and Illumina Hiseq.</title>
        <authorList>
            <person name="Carkaci D."/>
            <person name="Dargis R."/>
            <person name="Nielsen X.C."/>
            <person name="Skovgaard O."/>
            <person name="Fuursted K."/>
            <person name="Christensen J.J."/>
        </authorList>
    </citation>
    <scope>NUCLEOTIDE SEQUENCE [LARGE SCALE GENOMIC DNA]</scope>
    <source>
        <strain evidence="6">CCUG43001</strain>
    </source>
</reference>
<reference evidence="5 7" key="3">
    <citation type="submission" date="2017-12" db="EMBL/GenBank/DDBJ databases">
        <title>Phylogenetic diversity of female urinary microbiome.</title>
        <authorList>
            <person name="Thomas-White K."/>
            <person name="Wolfe A.J."/>
        </authorList>
    </citation>
    <scope>NUCLEOTIDE SEQUENCE [LARGE SCALE GENOMIC DNA]</scope>
    <source>
        <strain evidence="5 7">UMB0139</strain>
    </source>
</reference>
<dbReference type="CDD" id="cd04492">
    <property type="entry name" value="YhaM_OBF_like"/>
    <property type="match status" value="1"/>
</dbReference>
<dbReference type="Gene3D" id="1.10.3210.10">
    <property type="entry name" value="Hypothetical protein af1432"/>
    <property type="match status" value="1"/>
</dbReference>
<organism evidence="4 6">
    <name type="scientific">Aerococcus sanguinicola</name>
    <dbReference type="NCBI Taxonomy" id="119206"/>
    <lineage>
        <taxon>Bacteria</taxon>
        <taxon>Bacillati</taxon>
        <taxon>Bacillota</taxon>
        <taxon>Bacilli</taxon>
        <taxon>Lactobacillales</taxon>
        <taxon>Aerococcaceae</taxon>
        <taxon>Aerococcus</taxon>
    </lineage>
</organism>
<keyword evidence="6" id="KW-1185">Reference proteome</keyword>
<dbReference type="InterPro" id="IPR003607">
    <property type="entry name" value="HD/PDEase_dom"/>
</dbReference>
<dbReference type="Proteomes" id="UP000069912">
    <property type="component" value="Chromosome"/>
</dbReference>
<dbReference type="Proteomes" id="UP000234239">
    <property type="component" value="Unassembled WGS sequence"/>
</dbReference>
<dbReference type="Pfam" id="PF01966">
    <property type="entry name" value="HD"/>
    <property type="match status" value="1"/>
</dbReference>
<dbReference type="AlphaFoldDB" id="A0A109RF48"/>
<keyword evidence="2 4" id="KW-0269">Exonuclease</keyword>
<evidence type="ECO:0000259" key="3">
    <source>
        <dbReference type="SMART" id="SM00471"/>
    </source>
</evidence>
<sequence>METTRLFDAAMDTNFKSFALIKNADIRQDRNGKDYLALTFQDRSGILDGKLWGMTDADAEKFQVGRVVYLYGRRELFNGQPQFRIEQMRLADQHEPNDPLLYMPEGPMTKEEMQKEIEDTLADFQLSEIQQVVRYILDEVGDDFYYYPAAKKHHHAFVGGLAYHTVSMLALAKAIQQLYPILNADLLYAGVILHDIAKTSELSDPLSGNYTVQGNLLGHISLVAEKVSLAIQALGLDQTSEELMLLKHMVLAHHGKKEYGSPVTPHVLEAEVLHRIDDLDASMYMVSAALEKTAPGEFSAYIPGMDGRPFYRPKLDQD</sequence>
<keyword evidence="1" id="KW-0378">Hydrolase</keyword>
<keyword evidence="2 4" id="KW-0540">Nuclease</keyword>
<dbReference type="KEGG" id="asan:AWM72_06745"/>
<dbReference type="RefSeq" id="WP_067975191.1">
    <property type="nucleotide sequence ID" value="NZ_CAJHKM010000002.1"/>
</dbReference>
<dbReference type="GO" id="GO:0004527">
    <property type="term" value="F:exonuclease activity"/>
    <property type="evidence" value="ECO:0007669"/>
    <property type="project" value="UniProtKB-KW"/>
</dbReference>
<protein>
    <submittedName>
        <fullName evidence="4">3'-5' exonuclease</fullName>
    </submittedName>
    <submittedName>
        <fullName evidence="5">HD domain-containing protein</fullName>
    </submittedName>
</protein>
<dbReference type="InterPro" id="IPR050798">
    <property type="entry name" value="YhaM_exoribonuc/phosphodiest"/>
</dbReference>
<evidence type="ECO:0000313" key="6">
    <source>
        <dbReference type="Proteomes" id="UP000069912"/>
    </source>
</evidence>
<dbReference type="EMBL" id="CP014160">
    <property type="protein sequence ID" value="AMB94465.1"/>
    <property type="molecule type" value="Genomic_DNA"/>
</dbReference>
<evidence type="ECO:0000313" key="4">
    <source>
        <dbReference type="EMBL" id="AMB94465.1"/>
    </source>
</evidence>